<evidence type="ECO:0000259" key="1">
    <source>
        <dbReference type="PROSITE" id="PS50022"/>
    </source>
</evidence>
<dbReference type="RefSeq" id="WP_168737405.1">
    <property type="nucleotide sequence ID" value="NZ_JABAHZ010000001.1"/>
</dbReference>
<organism evidence="2 3">
    <name type="scientific">Chitinophaga eiseniae</name>
    <dbReference type="NCBI Taxonomy" id="634771"/>
    <lineage>
        <taxon>Bacteria</taxon>
        <taxon>Pseudomonadati</taxon>
        <taxon>Bacteroidota</taxon>
        <taxon>Chitinophagia</taxon>
        <taxon>Chitinophagales</taxon>
        <taxon>Chitinophagaceae</taxon>
        <taxon>Chitinophaga</taxon>
    </lineage>
</organism>
<dbReference type="EMBL" id="JABAHZ010000001">
    <property type="protein sequence ID" value="NLR78051.1"/>
    <property type="molecule type" value="Genomic_DNA"/>
</dbReference>
<reference evidence="2 3" key="1">
    <citation type="submission" date="2020-04" db="EMBL/GenBank/DDBJ databases">
        <authorList>
            <person name="Yin C."/>
        </authorList>
    </citation>
    <scope>NUCLEOTIDE SEQUENCE [LARGE SCALE GENOMIC DNA]</scope>
    <source>
        <strain evidence="2 3">Ak56</strain>
    </source>
</reference>
<dbReference type="Proteomes" id="UP000552864">
    <property type="component" value="Unassembled WGS sequence"/>
</dbReference>
<accession>A0A847S8D1</accession>
<dbReference type="InterPro" id="IPR000421">
    <property type="entry name" value="FA58C"/>
</dbReference>
<sequence>MYRKLLLIILLSIGGMGCNKEMVKETVAPDPKNTAKRSLTERSLTAGVIGSSATYDSILWKVDTVKNENAYKFDQMAGIDRYQGQLYILGGNCASWDGEYNLWELWKGANVNNAVKQLQQPKPAANFPYYTTEGNDDWCNYWLMGLWIDPSDGKFYSIAYSEYNYMKKWETEAKERRMGLATSVDNGQTWTYQGDIITQDKSIPPPPGQKYYGAGDLDLFIPGDGYAYVYYKKGFYSDSSGHRTEQDICVARCRLSDKLAPGYWKKFYNGSWVEAGIGGHETIIIPDVNIANVCYNKFLKKYVCIGNDTDGKTFISFANSMPTQDWSPRDFGFPQISWWYNWFVNVTNNNQHVMGQSFKLYTAGLNLVTKARHGYDYHIVFDMKEYDRTGWEVIDFSSQEPWPSAPEEGGAAYVLDNNPYTFWSTAGVNGEAPFPHHITIDTKSAKSLHGITFKNRKFDIDYSSGQPKDMQVLVSEDNVNWQTAATYTNIEIPEGPVDESKTRLSFPAAVNARYLKLVVTAIHGTNKVLYFSEIGAF</sequence>
<evidence type="ECO:0000313" key="3">
    <source>
        <dbReference type="Proteomes" id="UP000552864"/>
    </source>
</evidence>
<dbReference type="Pfam" id="PF00754">
    <property type="entry name" value="F5_F8_type_C"/>
    <property type="match status" value="1"/>
</dbReference>
<evidence type="ECO:0000313" key="2">
    <source>
        <dbReference type="EMBL" id="NLR78051.1"/>
    </source>
</evidence>
<comment type="caution">
    <text evidence="2">The sequence shown here is derived from an EMBL/GenBank/DDBJ whole genome shotgun (WGS) entry which is preliminary data.</text>
</comment>
<proteinExistence type="predicted"/>
<dbReference type="AlphaFoldDB" id="A0A847S8D1"/>
<dbReference type="PROSITE" id="PS50022">
    <property type="entry name" value="FA58C_3"/>
    <property type="match status" value="1"/>
</dbReference>
<dbReference type="SUPFAM" id="SSF49785">
    <property type="entry name" value="Galactose-binding domain-like"/>
    <property type="match status" value="1"/>
</dbReference>
<keyword evidence="3" id="KW-1185">Reference proteome</keyword>
<dbReference type="Gene3D" id="2.60.120.260">
    <property type="entry name" value="Galactose-binding domain-like"/>
    <property type="match status" value="1"/>
</dbReference>
<name>A0A847S8D1_9BACT</name>
<dbReference type="PROSITE" id="PS51257">
    <property type="entry name" value="PROKAR_LIPOPROTEIN"/>
    <property type="match status" value="1"/>
</dbReference>
<dbReference type="InterPro" id="IPR008979">
    <property type="entry name" value="Galactose-bd-like_sf"/>
</dbReference>
<gene>
    <name evidence="2" type="ORF">HGH91_05410</name>
</gene>
<feature type="domain" description="F5/8 type C" evidence="1">
    <location>
        <begin position="376"/>
        <end position="536"/>
    </location>
</feature>
<protein>
    <recommendedName>
        <fullName evidence="1">F5/8 type C domain-containing protein</fullName>
    </recommendedName>
</protein>